<dbReference type="Pfam" id="PF04055">
    <property type="entry name" value="Radical_SAM"/>
    <property type="match status" value="1"/>
</dbReference>
<dbReference type="RefSeq" id="WP_121011166.1">
    <property type="nucleotide sequence ID" value="NZ_RCCJ01000001.1"/>
</dbReference>
<evidence type="ECO:0000256" key="1">
    <source>
        <dbReference type="ARBA" id="ARBA00001966"/>
    </source>
</evidence>
<evidence type="ECO:0000256" key="6">
    <source>
        <dbReference type="ARBA" id="ARBA00023002"/>
    </source>
</evidence>
<name>A0A497XPE2_9AQUI</name>
<dbReference type="PROSITE" id="PS01087">
    <property type="entry name" value="RADICAL_ACTIVATING"/>
    <property type="match status" value="1"/>
</dbReference>
<dbReference type="SFLD" id="SFLDS00029">
    <property type="entry name" value="Radical_SAM"/>
    <property type="match status" value="1"/>
</dbReference>
<evidence type="ECO:0000313" key="10">
    <source>
        <dbReference type="EMBL" id="RLJ70827.1"/>
    </source>
</evidence>
<keyword evidence="3" id="KW-0004">4Fe-4S</keyword>
<dbReference type="AlphaFoldDB" id="A0A497XPE2"/>
<keyword evidence="6" id="KW-0560">Oxidoreductase</keyword>
<sequence>MGLRFVSYTLSSKDVPRKWSLVAFLPGCNLRCKHCHNWRLVVGEKGYIFEREVIQEASQNPIIDTVVLSGGEPTVHSPDRLRAFIERIKNRNPDVKVRIDTNGYNPEVMKKLVDIVDGFAVDIKAPISNVELYEFTTGTSKIDMGRIRESIGVADQLPLTIYRTPRYPWLLQEDIEEIREFTDDLSSPWFLNEFFEVPSCPFNT</sequence>
<keyword evidence="11" id="KW-1185">Reference proteome</keyword>
<dbReference type="InterPro" id="IPR034457">
    <property type="entry name" value="Organic_radical-activating"/>
</dbReference>
<protein>
    <submittedName>
        <fullName evidence="10">Pyruvate formate lyase activating enzyme</fullName>
    </submittedName>
</protein>
<dbReference type="GO" id="GO:0046872">
    <property type="term" value="F:metal ion binding"/>
    <property type="evidence" value="ECO:0007669"/>
    <property type="project" value="UniProtKB-KW"/>
</dbReference>
<evidence type="ECO:0000256" key="7">
    <source>
        <dbReference type="ARBA" id="ARBA00023004"/>
    </source>
</evidence>
<evidence type="ECO:0000313" key="11">
    <source>
        <dbReference type="Proteomes" id="UP000267841"/>
    </source>
</evidence>
<keyword evidence="5" id="KW-0479">Metal-binding</keyword>
<dbReference type="InterPro" id="IPR013785">
    <property type="entry name" value="Aldolase_TIM"/>
</dbReference>
<dbReference type="GO" id="GO:0016491">
    <property type="term" value="F:oxidoreductase activity"/>
    <property type="evidence" value="ECO:0007669"/>
    <property type="project" value="UniProtKB-KW"/>
</dbReference>
<dbReference type="InterPro" id="IPR001989">
    <property type="entry name" value="Radical_activat_CS"/>
</dbReference>
<dbReference type="CDD" id="cd01335">
    <property type="entry name" value="Radical_SAM"/>
    <property type="match status" value="1"/>
</dbReference>
<evidence type="ECO:0000256" key="3">
    <source>
        <dbReference type="ARBA" id="ARBA00022485"/>
    </source>
</evidence>
<dbReference type="Proteomes" id="UP000267841">
    <property type="component" value="Unassembled WGS sequence"/>
</dbReference>
<organism evidence="10 11">
    <name type="scientific">Hydrogenivirga caldilitoris</name>
    <dbReference type="NCBI Taxonomy" id="246264"/>
    <lineage>
        <taxon>Bacteria</taxon>
        <taxon>Pseudomonadati</taxon>
        <taxon>Aquificota</taxon>
        <taxon>Aquificia</taxon>
        <taxon>Aquificales</taxon>
        <taxon>Aquificaceae</taxon>
        <taxon>Hydrogenivirga</taxon>
    </lineage>
</organism>
<dbReference type="InterPro" id="IPR012840">
    <property type="entry name" value="NrdG2"/>
</dbReference>
<dbReference type="InterPro" id="IPR007197">
    <property type="entry name" value="rSAM"/>
</dbReference>
<dbReference type="PANTHER" id="PTHR30352">
    <property type="entry name" value="PYRUVATE FORMATE-LYASE-ACTIVATING ENZYME"/>
    <property type="match status" value="1"/>
</dbReference>
<dbReference type="SFLD" id="SFLDG01094">
    <property type="entry name" value="Uncharacterised_Radical_SAM_Su"/>
    <property type="match status" value="1"/>
</dbReference>
<keyword evidence="10" id="KW-0670">Pyruvate</keyword>
<evidence type="ECO:0000256" key="5">
    <source>
        <dbReference type="ARBA" id="ARBA00022723"/>
    </source>
</evidence>
<keyword evidence="10" id="KW-0456">Lyase</keyword>
<dbReference type="InterPro" id="IPR058240">
    <property type="entry name" value="rSAM_sf"/>
</dbReference>
<dbReference type="SUPFAM" id="SSF102114">
    <property type="entry name" value="Radical SAM enzymes"/>
    <property type="match status" value="1"/>
</dbReference>
<dbReference type="EMBL" id="RCCJ01000001">
    <property type="protein sequence ID" value="RLJ70827.1"/>
    <property type="molecule type" value="Genomic_DNA"/>
</dbReference>
<dbReference type="PANTHER" id="PTHR30352:SF5">
    <property type="entry name" value="PYRUVATE FORMATE-LYASE 1-ACTIVATING ENZYME"/>
    <property type="match status" value="1"/>
</dbReference>
<evidence type="ECO:0000256" key="4">
    <source>
        <dbReference type="ARBA" id="ARBA00022691"/>
    </source>
</evidence>
<evidence type="ECO:0000259" key="9">
    <source>
        <dbReference type="PROSITE" id="PS51918"/>
    </source>
</evidence>
<reference evidence="10 11" key="1">
    <citation type="submission" date="2018-10" db="EMBL/GenBank/DDBJ databases">
        <title>Genomic Encyclopedia of Archaeal and Bacterial Type Strains, Phase II (KMG-II): from individual species to whole genera.</title>
        <authorList>
            <person name="Goeker M."/>
        </authorList>
    </citation>
    <scope>NUCLEOTIDE SEQUENCE [LARGE SCALE GENOMIC DNA]</scope>
    <source>
        <strain evidence="10 11">DSM 16510</strain>
    </source>
</reference>
<dbReference type="Gene3D" id="3.20.20.70">
    <property type="entry name" value="Aldolase class I"/>
    <property type="match status" value="1"/>
</dbReference>
<dbReference type="PROSITE" id="PS51918">
    <property type="entry name" value="RADICAL_SAM"/>
    <property type="match status" value="1"/>
</dbReference>
<proteinExistence type="inferred from homology"/>
<dbReference type="GO" id="GO:0016829">
    <property type="term" value="F:lyase activity"/>
    <property type="evidence" value="ECO:0007669"/>
    <property type="project" value="UniProtKB-KW"/>
</dbReference>
<dbReference type="OrthoDB" id="9782387at2"/>
<comment type="similarity">
    <text evidence="2">Belongs to the organic radical-activating enzymes family.</text>
</comment>
<evidence type="ECO:0000256" key="2">
    <source>
        <dbReference type="ARBA" id="ARBA00009777"/>
    </source>
</evidence>
<keyword evidence="7" id="KW-0408">Iron</keyword>
<dbReference type="GO" id="GO:0051539">
    <property type="term" value="F:4 iron, 4 sulfur cluster binding"/>
    <property type="evidence" value="ECO:0007669"/>
    <property type="project" value="UniProtKB-KW"/>
</dbReference>
<comment type="caution">
    <text evidence="10">The sequence shown here is derived from an EMBL/GenBank/DDBJ whole genome shotgun (WGS) entry which is preliminary data.</text>
</comment>
<gene>
    <name evidence="10" type="ORF">BCF55_1110</name>
</gene>
<comment type="cofactor">
    <cofactor evidence="1">
        <name>[4Fe-4S] cluster</name>
        <dbReference type="ChEBI" id="CHEBI:49883"/>
    </cofactor>
</comment>
<accession>A0A497XPE2</accession>
<evidence type="ECO:0000256" key="8">
    <source>
        <dbReference type="ARBA" id="ARBA00023014"/>
    </source>
</evidence>
<keyword evidence="4" id="KW-0949">S-adenosyl-L-methionine</keyword>
<feature type="domain" description="Radical SAM core" evidence="9">
    <location>
        <begin position="14"/>
        <end position="204"/>
    </location>
</feature>
<keyword evidence="8" id="KW-0411">Iron-sulfur</keyword>